<dbReference type="InterPro" id="IPR002559">
    <property type="entry name" value="Transposase_11"/>
</dbReference>
<proteinExistence type="predicted"/>
<dbReference type="Proteomes" id="UP000318416">
    <property type="component" value="Unassembled WGS sequence"/>
</dbReference>
<evidence type="ECO:0000313" key="3">
    <source>
        <dbReference type="EMBL" id="TWE21904.1"/>
    </source>
</evidence>
<evidence type="ECO:0000256" key="1">
    <source>
        <dbReference type="SAM" id="MobiDB-lite"/>
    </source>
</evidence>
<accession>A0A561F217</accession>
<name>A0A561F217_9ACTN</name>
<dbReference type="GO" id="GO:0006313">
    <property type="term" value="P:DNA transposition"/>
    <property type="evidence" value="ECO:0007669"/>
    <property type="project" value="InterPro"/>
</dbReference>
<feature type="region of interest" description="Disordered" evidence="1">
    <location>
        <begin position="1"/>
        <end position="53"/>
    </location>
</feature>
<comment type="caution">
    <text evidence="3">The sequence shown here is derived from an EMBL/GenBank/DDBJ whole genome shotgun (WGS) entry which is preliminary data.</text>
</comment>
<dbReference type="PANTHER" id="PTHR30007:SF1">
    <property type="entry name" value="BLR1914 PROTEIN"/>
    <property type="match status" value="1"/>
</dbReference>
<dbReference type="EMBL" id="VIVR01000001">
    <property type="protein sequence ID" value="TWE21904.1"/>
    <property type="molecule type" value="Genomic_DNA"/>
</dbReference>
<evidence type="ECO:0000259" key="2">
    <source>
        <dbReference type="Pfam" id="PF01609"/>
    </source>
</evidence>
<dbReference type="NCBIfam" id="NF033580">
    <property type="entry name" value="transpos_IS5_3"/>
    <property type="match status" value="1"/>
</dbReference>
<sequence>MTSTGSPRSTPPSSAPTSTPPGLENGGAGVGPPPVDRRKSGSKHHLICDGNGTPLKVITTGGNVPDITQALAVVDGVQPVAGRPGRPRKRPKSLLGDKGYDSRHVRRELLRRRILPVISRRGEPDIRGLGKLRYVVEQTFALLHQFKRLAVRWERRLDLHDSLISLACALICWRRLNKPTL</sequence>
<dbReference type="AlphaFoldDB" id="A0A561F217"/>
<reference evidence="3 4" key="1">
    <citation type="submission" date="2019-06" db="EMBL/GenBank/DDBJ databases">
        <title>Sequencing the genomes of 1000 actinobacteria strains.</title>
        <authorList>
            <person name="Klenk H.-P."/>
        </authorList>
    </citation>
    <scope>NUCLEOTIDE SEQUENCE [LARGE SCALE GENOMIC DNA]</scope>
    <source>
        <strain evidence="3 4">DSM 41649</strain>
    </source>
</reference>
<gene>
    <name evidence="3" type="ORF">FB465_7152</name>
</gene>
<feature type="domain" description="Transposase IS4-like" evidence="2">
    <location>
        <begin position="36"/>
        <end position="171"/>
    </location>
</feature>
<evidence type="ECO:0000313" key="4">
    <source>
        <dbReference type="Proteomes" id="UP000318416"/>
    </source>
</evidence>
<feature type="region of interest" description="Disordered" evidence="1">
    <location>
        <begin position="78"/>
        <end position="98"/>
    </location>
</feature>
<dbReference type="Pfam" id="PF01609">
    <property type="entry name" value="DDE_Tnp_1"/>
    <property type="match status" value="1"/>
</dbReference>
<dbReference type="RefSeq" id="WP_170290774.1">
    <property type="nucleotide sequence ID" value="NZ_BAAABR010000010.1"/>
</dbReference>
<dbReference type="GO" id="GO:0004803">
    <property type="term" value="F:transposase activity"/>
    <property type="evidence" value="ECO:0007669"/>
    <property type="project" value="InterPro"/>
</dbReference>
<keyword evidence="4" id="KW-1185">Reference proteome</keyword>
<dbReference type="PANTHER" id="PTHR30007">
    <property type="entry name" value="PHP DOMAIN PROTEIN"/>
    <property type="match status" value="1"/>
</dbReference>
<dbReference type="GO" id="GO:0003677">
    <property type="term" value="F:DNA binding"/>
    <property type="evidence" value="ECO:0007669"/>
    <property type="project" value="InterPro"/>
</dbReference>
<organism evidence="3 4">
    <name type="scientific">Kitasatospora atroaurantiaca</name>
    <dbReference type="NCBI Taxonomy" id="285545"/>
    <lineage>
        <taxon>Bacteria</taxon>
        <taxon>Bacillati</taxon>
        <taxon>Actinomycetota</taxon>
        <taxon>Actinomycetes</taxon>
        <taxon>Kitasatosporales</taxon>
        <taxon>Streptomycetaceae</taxon>
        <taxon>Kitasatospora</taxon>
    </lineage>
</organism>
<protein>
    <submittedName>
        <fullName evidence="3">IS4 family transposase</fullName>
    </submittedName>
</protein>